<keyword evidence="2" id="KW-0472">Membrane</keyword>
<feature type="transmembrane region" description="Helical" evidence="2">
    <location>
        <begin position="42"/>
        <end position="63"/>
    </location>
</feature>
<evidence type="ECO:0000256" key="1">
    <source>
        <dbReference type="SAM" id="MobiDB-lite"/>
    </source>
</evidence>
<sequence>MPENTPESQKHVLSNQERVERAEQSTQNSFEQYSGSKTTDRWMWIVGVVVVVLAVAAALFAWIRSNAEPNAQPVVDRAVVDVDSSAPVEILNGGYVGTFAGEFNASPENTWDGVISFAGETAVLVYPTTGCQALLTLMETDGAEEGVAAYDTQALNNKCVTDGFWKFEEDSGQISAQYFETNEAGDEELKAAATLTRDIDELVVAPE</sequence>
<dbReference type="EMBL" id="CP004350">
    <property type="protein sequence ID" value="AHI20468.1"/>
    <property type="molecule type" value="Genomic_DNA"/>
</dbReference>
<keyword evidence="4" id="KW-1185">Reference proteome</keyword>
<accession>A0ABN4CFP5</accession>
<reference evidence="4" key="1">
    <citation type="submission" date="2013-02" db="EMBL/GenBank/DDBJ databases">
        <title>The complete genome sequence of Corynebacterium casei LMG S-19264 (=DSM 44701).</title>
        <authorList>
            <person name="Ruckert C."/>
            <person name="Albersmeier A."/>
            <person name="Kalinowski J."/>
        </authorList>
    </citation>
    <scope>NUCLEOTIDE SEQUENCE [LARGE SCALE GENOMIC DNA]</scope>
    <source>
        <strain evidence="4">LMG S-19264</strain>
    </source>
</reference>
<evidence type="ECO:0000313" key="4">
    <source>
        <dbReference type="Proteomes" id="UP000019226"/>
    </source>
</evidence>
<dbReference type="GeneID" id="82878026"/>
<feature type="region of interest" description="Disordered" evidence="1">
    <location>
        <begin position="1"/>
        <end position="32"/>
    </location>
</feature>
<gene>
    <name evidence="3" type="ORF">CCASEI_09555</name>
</gene>
<protein>
    <submittedName>
        <fullName evidence="3">Uncharacterized protein</fullName>
    </submittedName>
</protein>
<keyword evidence="2" id="KW-0812">Transmembrane</keyword>
<keyword evidence="2" id="KW-1133">Transmembrane helix</keyword>
<dbReference type="RefSeq" id="WP_006822803.1">
    <property type="nucleotide sequence ID" value="NZ_CP004350.1"/>
</dbReference>
<organism evidence="3 4">
    <name type="scientific">Corynebacterium casei LMG S-19264</name>
    <dbReference type="NCBI Taxonomy" id="1285583"/>
    <lineage>
        <taxon>Bacteria</taxon>
        <taxon>Bacillati</taxon>
        <taxon>Actinomycetota</taxon>
        <taxon>Actinomycetes</taxon>
        <taxon>Mycobacteriales</taxon>
        <taxon>Corynebacteriaceae</taxon>
        <taxon>Corynebacterium</taxon>
    </lineage>
</organism>
<proteinExistence type="predicted"/>
<feature type="compositionally biased region" description="Polar residues" evidence="1">
    <location>
        <begin position="1"/>
        <end position="16"/>
    </location>
</feature>
<dbReference type="Proteomes" id="UP000019226">
    <property type="component" value="Chromosome"/>
</dbReference>
<evidence type="ECO:0000313" key="3">
    <source>
        <dbReference type="EMBL" id="AHI20468.1"/>
    </source>
</evidence>
<name>A0ABN4CFP5_9CORY</name>
<evidence type="ECO:0000256" key="2">
    <source>
        <dbReference type="SAM" id="Phobius"/>
    </source>
</evidence>